<accession>A0ACC0QHE7</accession>
<evidence type="ECO:0000313" key="2">
    <source>
        <dbReference type="Proteomes" id="UP001065298"/>
    </source>
</evidence>
<organism evidence="1 2">
    <name type="scientific">Fusarium keratoplasticum</name>
    <dbReference type="NCBI Taxonomy" id="1328300"/>
    <lineage>
        <taxon>Eukaryota</taxon>
        <taxon>Fungi</taxon>
        <taxon>Dikarya</taxon>
        <taxon>Ascomycota</taxon>
        <taxon>Pezizomycotina</taxon>
        <taxon>Sordariomycetes</taxon>
        <taxon>Hypocreomycetidae</taxon>
        <taxon>Hypocreales</taxon>
        <taxon>Nectriaceae</taxon>
        <taxon>Fusarium</taxon>
        <taxon>Fusarium solani species complex</taxon>
    </lineage>
</organism>
<name>A0ACC0QHE7_9HYPO</name>
<gene>
    <name evidence="1" type="ORF">NCS57_01212200</name>
</gene>
<sequence>MATNNTPELTACCTPSPTAKVFPQYSFFQERRAPALPSPTEIKYGADVIIAEVETQVSMREKLKGRVPIPEVFGWAEDGGQRFIYMSLVEGETLQARFGTMNESERRLQGAKIYGSIGKRPLNDIFVTGKPEHVGPFLGANAVQKLHETCGIDIDDNIPIVLTHNGLCPPNILLSRGPNPRVVGILDWGQSGRYPSYWEYCKARRVGVVDEEFTSALQEEWHTAYLPEIIDTVDDESFYHPWLYFMLSNI</sequence>
<dbReference type="EMBL" id="CM046512">
    <property type="protein sequence ID" value="KAI8654654.1"/>
    <property type="molecule type" value="Genomic_DNA"/>
</dbReference>
<evidence type="ECO:0000313" key="1">
    <source>
        <dbReference type="EMBL" id="KAI8654654.1"/>
    </source>
</evidence>
<comment type="caution">
    <text evidence="1">The sequence shown here is derived from an EMBL/GenBank/DDBJ whole genome shotgun (WGS) entry which is preliminary data.</text>
</comment>
<dbReference type="Proteomes" id="UP001065298">
    <property type="component" value="Chromosome 10"/>
</dbReference>
<protein>
    <submittedName>
        <fullName evidence="1">APH domain-containing protein</fullName>
    </submittedName>
</protein>
<keyword evidence="2" id="KW-1185">Reference proteome</keyword>
<reference evidence="1" key="1">
    <citation type="submission" date="2022-06" db="EMBL/GenBank/DDBJ databases">
        <title>Fusarium solani species complex genomes reveal bases of compartmentalisation and animal pathogenesis.</title>
        <authorList>
            <person name="Tsai I.J."/>
        </authorList>
    </citation>
    <scope>NUCLEOTIDE SEQUENCE</scope>
    <source>
        <strain evidence="1">Fu6.1</strain>
    </source>
</reference>
<proteinExistence type="predicted"/>